<feature type="binding site" evidence="10">
    <location>
        <position position="130"/>
    </location>
    <ligand>
        <name>Mn(2+)</name>
        <dbReference type="ChEBI" id="CHEBI:29035"/>
        <label>1</label>
    </ligand>
</feature>
<dbReference type="GO" id="GO:0000050">
    <property type="term" value="P:urea cycle"/>
    <property type="evidence" value="ECO:0007669"/>
    <property type="project" value="UniProtKB-UniPathway"/>
</dbReference>
<keyword evidence="4 13" id="KW-0056">Arginine metabolism</keyword>
<evidence type="ECO:0000256" key="2">
    <source>
        <dbReference type="ARBA" id="ARBA00012168"/>
    </source>
</evidence>
<feature type="binding site" evidence="10">
    <location>
        <position position="132"/>
    </location>
    <ligand>
        <name>Mn(2+)</name>
        <dbReference type="ChEBI" id="CHEBI:29035"/>
        <label>1</label>
    </ligand>
</feature>
<proteinExistence type="inferred from homology"/>
<dbReference type="EC" id="3.5.3.1" evidence="2 9"/>
<evidence type="ECO:0000313" key="14">
    <source>
        <dbReference type="EMBL" id="RTE11527.1"/>
    </source>
</evidence>
<keyword evidence="15" id="KW-1185">Reference proteome</keyword>
<evidence type="ECO:0000313" key="15">
    <source>
        <dbReference type="Proteomes" id="UP000276128"/>
    </source>
</evidence>
<dbReference type="PROSITE" id="PS51409">
    <property type="entry name" value="ARGINASE_2"/>
    <property type="match status" value="1"/>
</dbReference>
<dbReference type="PANTHER" id="PTHR43782">
    <property type="entry name" value="ARGINASE"/>
    <property type="match status" value="1"/>
</dbReference>
<reference evidence="14 15" key="1">
    <citation type="submission" date="2018-12" db="EMBL/GenBank/DDBJ databases">
        <title>Bacillus ochoae sp. nov., Paenibacillus whitsoniae sp. nov., Paenibacillus spiritus sp. nov. Isolated from the Mars Exploration Rover during spacecraft assembly.</title>
        <authorList>
            <person name="Seuylemezian A."/>
            <person name="Vaishampayan P."/>
        </authorList>
    </citation>
    <scope>NUCLEOTIDE SEQUENCE [LARGE SCALE GENOMIC DNA]</scope>
    <source>
        <strain evidence="14 15">MER 54</strain>
    </source>
</reference>
<dbReference type="PIRSF" id="PIRSF036979">
    <property type="entry name" value="Arginase"/>
    <property type="match status" value="1"/>
</dbReference>
<feature type="binding site" evidence="10">
    <location>
        <position position="105"/>
    </location>
    <ligand>
        <name>Mn(2+)</name>
        <dbReference type="ChEBI" id="CHEBI:29035"/>
        <label>1</label>
    </ligand>
</feature>
<keyword evidence="5 10" id="KW-0479">Metal-binding</keyword>
<name>A0A3S0CY77_9BACL</name>
<feature type="binding site" evidence="10">
    <location>
        <position position="128"/>
    </location>
    <ligand>
        <name>Mn(2+)</name>
        <dbReference type="ChEBI" id="CHEBI:29035"/>
        <label>1</label>
    </ligand>
</feature>
<dbReference type="AlphaFoldDB" id="A0A3S0CY77"/>
<keyword evidence="7 10" id="KW-0464">Manganese</keyword>
<dbReference type="Proteomes" id="UP000276128">
    <property type="component" value="Unassembled WGS sequence"/>
</dbReference>
<feature type="binding site" evidence="10">
    <location>
        <position position="234"/>
    </location>
    <ligand>
        <name>Mn(2+)</name>
        <dbReference type="ChEBI" id="CHEBI:29035"/>
        <label>2</label>
    </ligand>
</feature>
<evidence type="ECO:0000256" key="1">
    <source>
        <dbReference type="ARBA" id="ARBA00005098"/>
    </source>
</evidence>
<evidence type="ECO:0000256" key="7">
    <source>
        <dbReference type="ARBA" id="ARBA00023211"/>
    </source>
</evidence>
<dbReference type="NCBIfam" id="TIGR01229">
    <property type="entry name" value="rocF_arginase"/>
    <property type="match status" value="1"/>
</dbReference>
<evidence type="ECO:0000256" key="10">
    <source>
        <dbReference type="PIRSR" id="PIRSR036979-1"/>
    </source>
</evidence>
<dbReference type="PROSITE" id="PS01053">
    <property type="entry name" value="ARGINASE_1"/>
    <property type="match status" value="1"/>
</dbReference>
<evidence type="ECO:0000256" key="4">
    <source>
        <dbReference type="ARBA" id="ARBA00022503"/>
    </source>
</evidence>
<gene>
    <name evidence="14" type="primary">rocF</name>
    <name evidence="14" type="ORF">EJQ19_01655</name>
</gene>
<dbReference type="Gene3D" id="3.40.800.10">
    <property type="entry name" value="Ureohydrolase domain"/>
    <property type="match status" value="1"/>
</dbReference>
<dbReference type="FunFam" id="3.40.800.10:FF:000012">
    <property type="entry name" value="Arginase"/>
    <property type="match status" value="1"/>
</dbReference>
<dbReference type="RefSeq" id="WP_126139474.1">
    <property type="nucleotide sequence ID" value="NZ_RXHU01000007.1"/>
</dbReference>
<evidence type="ECO:0000256" key="6">
    <source>
        <dbReference type="ARBA" id="ARBA00022801"/>
    </source>
</evidence>
<evidence type="ECO:0000256" key="13">
    <source>
        <dbReference type="RuleBase" id="RU361159"/>
    </source>
</evidence>
<dbReference type="InterPro" id="IPR020855">
    <property type="entry name" value="Ureohydrolase_Mn_BS"/>
</dbReference>
<dbReference type="InterPro" id="IPR014033">
    <property type="entry name" value="Arginase"/>
</dbReference>
<comment type="caution">
    <text evidence="14">The sequence shown here is derived from an EMBL/GenBank/DDBJ whole genome shotgun (WGS) entry which is preliminary data.</text>
</comment>
<dbReference type="UniPathway" id="UPA00158">
    <property type="reaction ID" value="UER00270"/>
</dbReference>
<dbReference type="GO" id="GO:0030145">
    <property type="term" value="F:manganese ion binding"/>
    <property type="evidence" value="ECO:0007669"/>
    <property type="project" value="TreeGrafter"/>
</dbReference>
<dbReference type="EMBL" id="RXHU01000007">
    <property type="protein sequence ID" value="RTE11527.1"/>
    <property type="molecule type" value="Genomic_DNA"/>
</dbReference>
<feature type="binding site" evidence="10">
    <location>
        <position position="232"/>
    </location>
    <ligand>
        <name>Mn(2+)</name>
        <dbReference type="ChEBI" id="CHEBI:29035"/>
        <label>2</label>
    </ligand>
</feature>
<evidence type="ECO:0000256" key="5">
    <source>
        <dbReference type="ARBA" id="ARBA00022723"/>
    </source>
</evidence>
<dbReference type="CDD" id="cd09989">
    <property type="entry name" value="Arginase"/>
    <property type="match status" value="1"/>
</dbReference>
<dbReference type="GO" id="GO:0004053">
    <property type="term" value="F:arginase activity"/>
    <property type="evidence" value="ECO:0007669"/>
    <property type="project" value="UniProtKB-UniRule"/>
</dbReference>
<comment type="pathway">
    <text evidence="1">Nitrogen metabolism; urea cycle; L-ornithine and urea from L-arginine: step 1/1.</text>
</comment>
<dbReference type="GO" id="GO:0005737">
    <property type="term" value="C:cytoplasm"/>
    <property type="evidence" value="ECO:0007669"/>
    <property type="project" value="TreeGrafter"/>
</dbReference>
<dbReference type="GO" id="GO:0006525">
    <property type="term" value="P:arginine metabolic process"/>
    <property type="evidence" value="ECO:0007669"/>
    <property type="project" value="UniProtKB-KW"/>
</dbReference>
<dbReference type="OrthoDB" id="9789727at2"/>
<dbReference type="PANTHER" id="PTHR43782:SF3">
    <property type="entry name" value="ARGINASE"/>
    <property type="match status" value="1"/>
</dbReference>
<organism evidence="14 15">
    <name type="scientific">Paenibacillus whitsoniae</name>
    <dbReference type="NCBI Taxonomy" id="2496558"/>
    <lineage>
        <taxon>Bacteria</taxon>
        <taxon>Bacillati</taxon>
        <taxon>Bacillota</taxon>
        <taxon>Bacilli</taxon>
        <taxon>Bacillales</taxon>
        <taxon>Paenibacillaceae</taxon>
        <taxon>Paenibacillus</taxon>
    </lineage>
</organism>
<comment type="catalytic activity">
    <reaction evidence="8 13">
        <text>L-arginine + H2O = urea + L-ornithine</text>
        <dbReference type="Rhea" id="RHEA:20569"/>
        <dbReference type="ChEBI" id="CHEBI:15377"/>
        <dbReference type="ChEBI" id="CHEBI:16199"/>
        <dbReference type="ChEBI" id="CHEBI:32682"/>
        <dbReference type="ChEBI" id="CHEBI:46911"/>
        <dbReference type="EC" id="3.5.3.1"/>
    </reaction>
</comment>
<evidence type="ECO:0000256" key="9">
    <source>
        <dbReference type="NCBIfam" id="TIGR01229"/>
    </source>
</evidence>
<evidence type="ECO:0000256" key="8">
    <source>
        <dbReference type="ARBA" id="ARBA00047391"/>
    </source>
</evidence>
<comment type="similarity">
    <text evidence="11 12">Belongs to the arginase family.</text>
</comment>
<dbReference type="InterPro" id="IPR006035">
    <property type="entry name" value="Ureohydrolase"/>
</dbReference>
<evidence type="ECO:0000256" key="3">
    <source>
        <dbReference type="ARBA" id="ARBA00018123"/>
    </source>
</evidence>
<evidence type="ECO:0000256" key="11">
    <source>
        <dbReference type="PROSITE-ProRule" id="PRU00742"/>
    </source>
</evidence>
<evidence type="ECO:0000256" key="12">
    <source>
        <dbReference type="RuleBase" id="RU003684"/>
    </source>
</evidence>
<dbReference type="SUPFAM" id="SSF52768">
    <property type="entry name" value="Arginase/deacetylase"/>
    <property type="match status" value="1"/>
</dbReference>
<dbReference type="Pfam" id="PF00491">
    <property type="entry name" value="Arginase"/>
    <property type="match status" value="1"/>
</dbReference>
<keyword evidence="6 12" id="KW-0378">Hydrolase</keyword>
<comment type="cofactor">
    <cofactor evidence="10 13">
        <name>Mn(2+)</name>
        <dbReference type="ChEBI" id="CHEBI:29035"/>
    </cofactor>
    <text evidence="10 13">Binds 2 manganese ions per subunit.</text>
</comment>
<sequence length="305" mass="32489">MRTQPKLTAISVPFDLGAACRGASQGPEAIMQAGLLQSLGILGFTDIQTAEVALHPGGVKPLSAQTDTANLHYLAEIAALNSKLAEQVSRAVQQGRFPLVLGGDHSIAIGSIAGLARHYRKLGVIWIDAHSDLNTAKTSPSGNIHGMSLAVSLGLGHPLLTDLLQIRPKIRPEHVVLIGSRSLDEGEKKLIRSLGIKCYTMYDIDRKGMAVVMQEAINYLKDRTDGVHLSYDVDSLDPMEAPGTGTAVKGGLLFREAFLAVEMLCESGIVTSAEFVEVNPLLDRENTTSELTAGLICSLMGDAIL</sequence>
<accession>A0A3S0CY77</accession>
<dbReference type="InterPro" id="IPR023696">
    <property type="entry name" value="Ureohydrolase_dom_sf"/>
</dbReference>
<dbReference type="PRINTS" id="PR00116">
    <property type="entry name" value="ARGINASE"/>
</dbReference>
<protein>
    <recommendedName>
        <fullName evidence="3 9">Arginase</fullName>
        <ecNumber evidence="2 9">3.5.3.1</ecNumber>
    </recommendedName>
</protein>